<keyword evidence="2 7" id="KW-0441">Lipid A biosynthesis</keyword>
<dbReference type="GO" id="GO:0016410">
    <property type="term" value="F:N-acyltransferase activity"/>
    <property type="evidence" value="ECO:0007669"/>
    <property type="project" value="InterPro"/>
</dbReference>
<evidence type="ECO:0000259" key="8">
    <source>
        <dbReference type="Pfam" id="PF04613"/>
    </source>
</evidence>
<keyword evidence="10" id="KW-1185">Reference proteome</keyword>
<dbReference type="KEGG" id="lal:AT746_05420"/>
<dbReference type="STRING" id="1526571.AT746_05420"/>
<evidence type="ECO:0000256" key="3">
    <source>
        <dbReference type="ARBA" id="ARBA00022679"/>
    </source>
</evidence>
<dbReference type="InterPro" id="IPR001451">
    <property type="entry name" value="Hexapep"/>
</dbReference>
<evidence type="ECO:0000256" key="5">
    <source>
        <dbReference type="ARBA" id="ARBA00023098"/>
    </source>
</evidence>
<comment type="subunit">
    <text evidence="7">Homotrimer.</text>
</comment>
<keyword evidence="4 7" id="KW-0677">Repeat</keyword>
<comment type="function">
    <text evidence="7">Catalyzes the N-acylation of UDP-3-O-acylglucosamine using 3-hydroxyacyl-ACP as the acyl donor. Is involved in the biosynthesis of lipid A, a phosphorylated glycolipid that anchors the lipopolysaccharide to the outer membrane of the cell.</text>
</comment>
<name>A0A0U3B2G9_9ALTE</name>
<keyword evidence="6 7" id="KW-0012">Acyltransferase</keyword>
<dbReference type="Gene3D" id="3.40.1390.10">
    <property type="entry name" value="MurE/MurF, N-terminal domain"/>
    <property type="match status" value="1"/>
</dbReference>
<feature type="active site" description="Proton acceptor" evidence="7">
    <location>
        <position position="239"/>
    </location>
</feature>
<dbReference type="RefSeq" id="WP_062477535.1">
    <property type="nucleotide sequence ID" value="NZ_CP013650.1"/>
</dbReference>
<keyword evidence="3 7" id="KW-0808">Transferase</keyword>
<dbReference type="Pfam" id="PF00132">
    <property type="entry name" value="Hexapep"/>
    <property type="match status" value="3"/>
</dbReference>
<sequence>MKTYSLSQLAEYLGAEVRGDGDVKIHAVSTLARAGKGQISFLSNSKYRSQLRDTKADAVIVQPDDLEFCPVNALVMKNPYVGFARLAQLMDTTPAAAELVSPHAVMAADVELGRGVGIGANAVIESGVKLGDGVQIGAGCVIGKNVTIGAGTKLWANVTLYHDVQIGRDCLIQSAAVIGADGFGYANDNGQWVKIPQLGRVIIGDRVEIGASTTIDRGALDDTCLADGVIIDNQCQIAHNVVIGENTAIAGCTVVGGSTRIGRNCTIGGLSAITGHVEIADNVHFTGMSMVTKGVSQAGAYSSGLPSQPSREWRKAVANVRSLERLSQRVRKLEKHYSEHDSADKGDR</sequence>
<dbReference type="AlphaFoldDB" id="A0A0U3B2G9"/>
<dbReference type="HAMAP" id="MF_00523">
    <property type="entry name" value="LpxD"/>
    <property type="match status" value="1"/>
</dbReference>
<dbReference type="Gene3D" id="2.160.10.10">
    <property type="entry name" value="Hexapeptide repeat proteins"/>
    <property type="match status" value="1"/>
</dbReference>
<evidence type="ECO:0000256" key="1">
    <source>
        <dbReference type="ARBA" id="ARBA00022516"/>
    </source>
</evidence>
<dbReference type="PANTHER" id="PTHR43378">
    <property type="entry name" value="UDP-3-O-ACYLGLUCOSAMINE N-ACYLTRANSFERASE"/>
    <property type="match status" value="1"/>
</dbReference>
<evidence type="ECO:0000256" key="4">
    <source>
        <dbReference type="ARBA" id="ARBA00022737"/>
    </source>
</evidence>
<dbReference type="GO" id="GO:0103118">
    <property type="term" value="F:UDP-3-O-[(3R)-3-hydroxyacyl]-glucosamine N-acyltransferase activity"/>
    <property type="evidence" value="ECO:0007669"/>
    <property type="project" value="UniProtKB-EC"/>
</dbReference>
<dbReference type="GO" id="GO:0016020">
    <property type="term" value="C:membrane"/>
    <property type="evidence" value="ECO:0007669"/>
    <property type="project" value="GOC"/>
</dbReference>
<reference evidence="9 10" key="1">
    <citation type="submission" date="2015-12" db="EMBL/GenBank/DDBJ databases">
        <title>Complete genome of Lacimicrobium alkaliphilum KCTC 32984.</title>
        <authorList>
            <person name="Kim S.-G."/>
            <person name="Lee Y.-J."/>
        </authorList>
    </citation>
    <scope>NUCLEOTIDE SEQUENCE [LARGE SCALE GENOMIC DNA]</scope>
    <source>
        <strain evidence="9 10">YelD216</strain>
    </source>
</reference>
<dbReference type="EC" id="2.3.1.191" evidence="7"/>
<feature type="domain" description="UDP-3-O-[3-hydroxymyristoyl] glucosamine N-acyltransferase non-repeat region" evidence="8">
    <location>
        <begin position="22"/>
        <end position="89"/>
    </location>
</feature>
<keyword evidence="1 7" id="KW-0444">Lipid biosynthesis</keyword>
<protein>
    <recommendedName>
        <fullName evidence="7">UDP-3-O-acylglucosamine N-acyltransferase</fullName>
        <ecNumber evidence="7">2.3.1.191</ecNumber>
    </recommendedName>
</protein>
<keyword evidence="5 7" id="KW-0443">Lipid metabolism</keyword>
<evidence type="ECO:0000256" key="6">
    <source>
        <dbReference type="ARBA" id="ARBA00023315"/>
    </source>
</evidence>
<accession>A0A0U3B2G9</accession>
<gene>
    <name evidence="7" type="primary">lpxD</name>
    <name evidence="9" type="ORF">AT746_05420</name>
</gene>
<dbReference type="NCBIfam" id="TIGR01853">
    <property type="entry name" value="lipid_A_lpxD"/>
    <property type="match status" value="1"/>
</dbReference>
<evidence type="ECO:0000313" key="9">
    <source>
        <dbReference type="EMBL" id="ALS97769.1"/>
    </source>
</evidence>
<dbReference type="InterPro" id="IPR011004">
    <property type="entry name" value="Trimer_LpxA-like_sf"/>
</dbReference>
<evidence type="ECO:0000256" key="2">
    <source>
        <dbReference type="ARBA" id="ARBA00022556"/>
    </source>
</evidence>
<dbReference type="InterPro" id="IPR020573">
    <property type="entry name" value="UDP_GlcNAc_AcTrfase_non-rep"/>
</dbReference>
<evidence type="ECO:0000313" key="10">
    <source>
        <dbReference type="Proteomes" id="UP000068447"/>
    </source>
</evidence>
<dbReference type="SUPFAM" id="SSF51161">
    <property type="entry name" value="Trimeric LpxA-like enzymes"/>
    <property type="match status" value="1"/>
</dbReference>
<dbReference type="NCBIfam" id="NF002060">
    <property type="entry name" value="PRK00892.1"/>
    <property type="match status" value="1"/>
</dbReference>
<dbReference type="Pfam" id="PF04613">
    <property type="entry name" value="LpxD"/>
    <property type="match status" value="1"/>
</dbReference>
<proteinExistence type="inferred from homology"/>
<dbReference type="InterPro" id="IPR007691">
    <property type="entry name" value="LpxD"/>
</dbReference>
<dbReference type="EMBL" id="CP013650">
    <property type="protein sequence ID" value="ALS97769.1"/>
    <property type="molecule type" value="Genomic_DNA"/>
</dbReference>
<dbReference type="CDD" id="cd03352">
    <property type="entry name" value="LbH_LpxD"/>
    <property type="match status" value="1"/>
</dbReference>
<comment type="pathway">
    <text evidence="7">Bacterial outer membrane biogenesis; LPS lipid A biosynthesis.</text>
</comment>
<comment type="catalytic activity">
    <reaction evidence="7">
        <text>a UDP-3-O-[(3R)-3-hydroxyacyl]-alpha-D-glucosamine + a (3R)-hydroxyacyl-[ACP] = a UDP-2-N,3-O-bis[(3R)-3-hydroxyacyl]-alpha-D-glucosamine + holo-[ACP] + H(+)</text>
        <dbReference type="Rhea" id="RHEA:53836"/>
        <dbReference type="Rhea" id="RHEA-COMP:9685"/>
        <dbReference type="Rhea" id="RHEA-COMP:9945"/>
        <dbReference type="ChEBI" id="CHEBI:15378"/>
        <dbReference type="ChEBI" id="CHEBI:64479"/>
        <dbReference type="ChEBI" id="CHEBI:78827"/>
        <dbReference type="ChEBI" id="CHEBI:137740"/>
        <dbReference type="ChEBI" id="CHEBI:137748"/>
        <dbReference type="EC" id="2.3.1.191"/>
    </reaction>
</comment>
<dbReference type="FunFam" id="2.160.10.10:FF:000005">
    <property type="entry name" value="UDP-3-O-(3-hydroxymyristoyl)glucosamine N-acyltransferase"/>
    <property type="match status" value="1"/>
</dbReference>
<dbReference type="GO" id="GO:0009245">
    <property type="term" value="P:lipid A biosynthetic process"/>
    <property type="evidence" value="ECO:0007669"/>
    <property type="project" value="UniProtKB-UniRule"/>
</dbReference>
<comment type="similarity">
    <text evidence="7">Belongs to the transferase hexapeptide repeat family. LpxD subfamily.</text>
</comment>
<dbReference type="PANTHER" id="PTHR43378:SF2">
    <property type="entry name" value="UDP-3-O-ACYLGLUCOSAMINE N-ACYLTRANSFERASE 1, MITOCHONDRIAL-RELATED"/>
    <property type="match status" value="1"/>
</dbReference>
<evidence type="ECO:0000256" key="7">
    <source>
        <dbReference type="HAMAP-Rule" id="MF_00523"/>
    </source>
</evidence>
<organism evidence="9 10">
    <name type="scientific">Lacimicrobium alkaliphilum</name>
    <dbReference type="NCBI Taxonomy" id="1526571"/>
    <lineage>
        <taxon>Bacteria</taxon>
        <taxon>Pseudomonadati</taxon>
        <taxon>Pseudomonadota</taxon>
        <taxon>Gammaproteobacteria</taxon>
        <taxon>Alteromonadales</taxon>
        <taxon>Alteromonadaceae</taxon>
        <taxon>Lacimicrobium</taxon>
    </lineage>
</organism>
<dbReference type="UniPathway" id="UPA00973"/>
<dbReference type="Proteomes" id="UP000068447">
    <property type="component" value="Chromosome"/>
</dbReference>
<dbReference type="OrthoDB" id="9784739at2"/>